<evidence type="ECO:0000256" key="4">
    <source>
        <dbReference type="ARBA" id="ARBA00022801"/>
    </source>
</evidence>
<evidence type="ECO:0000313" key="10">
    <source>
        <dbReference type="Proteomes" id="UP000029708"/>
    </source>
</evidence>
<dbReference type="Proteomes" id="UP000029708">
    <property type="component" value="Unassembled WGS sequence"/>
</dbReference>
<evidence type="ECO:0000313" key="11">
    <source>
        <dbReference type="Proteomes" id="UP000560000"/>
    </source>
</evidence>
<keyword evidence="2" id="KW-0645">Protease</keyword>
<comment type="caution">
    <text evidence="8">The sequence shown here is derived from an EMBL/GenBank/DDBJ whole genome shotgun (WGS) entry which is preliminary data.</text>
</comment>
<evidence type="ECO:0000313" key="9">
    <source>
        <dbReference type="EMBL" id="MBB6184669.1"/>
    </source>
</evidence>
<keyword evidence="1 9" id="KW-0121">Carboxypeptidase</keyword>
<accession>A0A099CZC2</accession>
<keyword evidence="4" id="KW-0378">Hydrolase</keyword>
<evidence type="ECO:0000256" key="2">
    <source>
        <dbReference type="ARBA" id="ARBA00022670"/>
    </source>
</evidence>
<dbReference type="PANTHER" id="PTHR11802:SF3">
    <property type="entry name" value="RETINOID-INDUCIBLE SERINE CARBOXYPEPTIDASE"/>
    <property type="match status" value="1"/>
</dbReference>
<dbReference type="GO" id="GO:0006508">
    <property type="term" value="P:proteolysis"/>
    <property type="evidence" value="ECO:0007669"/>
    <property type="project" value="UniProtKB-KW"/>
</dbReference>
<dbReference type="HOGENOM" id="CLU_032786_0_0_6"/>
<dbReference type="InterPro" id="IPR001563">
    <property type="entry name" value="Peptidase_S10"/>
</dbReference>
<dbReference type="Proteomes" id="UP000560000">
    <property type="component" value="Unassembled WGS sequence"/>
</dbReference>
<feature type="signal peptide" evidence="7">
    <location>
        <begin position="1"/>
        <end position="24"/>
    </location>
</feature>
<keyword evidence="10" id="KW-1185">Reference proteome</keyword>
<dbReference type="EMBL" id="JROI01000003">
    <property type="protein sequence ID" value="KGI79109.1"/>
    <property type="molecule type" value="Genomic_DNA"/>
</dbReference>
<dbReference type="PANTHER" id="PTHR11802">
    <property type="entry name" value="SERINE PROTEASE FAMILY S10 SERINE CARBOXYPEPTIDASE"/>
    <property type="match status" value="1"/>
</dbReference>
<organism evidence="8 10">
    <name type="scientific">Oleiagrimonas soli</name>
    <dbReference type="NCBI Taxonomy" id="1543381"/>
    <lineage>
        <taxon>Bacteria</taxon>
        <taxon>Pseudomonadati</taxon>
        <taxon>Pseudomonadota</taxon>
        <taxon>Gammaproteobacteria</taxon>
        <taxon>Lysobacterales</taxon>
        <taxon>Rhodanobacteraceae</taxon>
        <taxon>Oleiagrimonas</taxon>
    </lineage>
</organism>
<dbReference type="GO" id="GO:0004185">
    <property type="term" value="F:serine-type carboxypeptidase activity"/>
    <property type="evidence" value="ECO:0007669"/>
    <property type="project" value="InterPro"/>
</dbReference>
<reference evidence="9 11" key="2">
    <citation type="submission" date="2020-08" db="EMBL/GenBank/DDBJ databases">
        <title>Genomic Encyclopedia of Type Strains, Phase IV (KMG-IV): sequencing the most valuable type-strain genomes for metagenomic binning, comparative biology and taxonomic classification.</title>
        <authorList>
            <person name="Goeker M."/>
        </authorList>
    </citation>
    <scope>NUCLEOTIDE SEQUENCE [LARGE SCALE GENOMIC DNA]</scope>
    <source>
        <strain evidence="9 11">DSM 107085</strain>
    </source>
</reference>
<protein>
    <submittedName>
        <fullName evidence="9">Carboxypeptidase C (Cathepsin A)</fullName>
    </submittedName>
    <submittedName>
        <fullName evidence="8">Peptidase S10</fullName>
    </submittedName>
</protein>
<keyword evidence="3 7" id="KW-0732">Signal</keyword>
<feature type="compositionally biased region" description="Polar residues" evidence="6">
    <location>
        <begin position="43"/>
        <end position="52"/>
    </location>
</feature>
<evidence type="ECO:0000256" key="7">
    <source>
        <dbReference type="SAM" id="SignalP"/>
    </source>
</evidence>
<keyword evidence="5" id="KW-0325">Glycoprotein</keyword>
<gene>
    <name evidence="9" type="ORF">HNQ86_002014</name>
    <name evidence="8" type="ORF">LF63_0101115</name>
</gene>
<evidence type="ECO:0000256" key="5">
    <source>
        <dbReference type="ARBA" id="ARBA00023180"/>
    </source>
</evidence>
<reference evidence="8 10" key="1">
    <citation type="submission" date="2014-09" db="EMBL/GenBank/DDBJ databases">
        <title>Xanthomonadaceae 3.5X direct submission.</title>
        <authorList>
            <person name="Fang T."/>
            <person name="Wang H."/>
        </authorList>
    </citation>
    <scope>NUCLEOTIDE SEQUENCE [LARGE SCALE GENOMIC DNA]</scope>
    <source>
        <strain evidence="8 10">3.5X</strain>
    </source>
</reference>
<dbReference type="OrthoDB" id="9770107at2"/>
<dbReference type="SUPFAM" id="SSF53474">
    <property type="entry name" value="alpha/beta-Hydrolases"/>
    <property type="match status" value="1"/>
</dbReference>
<name>A0A099CZC2_9GAMM</name>
<feature type="chain" id="PRO_5036291037" evidence="7">
    <location>
        <begin position="25"/>
        <end position="525"/>
    </location>
</feature>
<dbReference type="InterPro" id="IPR029058">
    <property type="entry name" value="AB_hydrolase_fold"/>
</dbReference>
<dbReference type="Gene3D" id="3.40.50.1820">
    <property type="entry name" value="alpha/beta hydrolase"/>
    <property type="match status" value="1"/>
</dbReference>
<feature type="region of interest" description="Disordered" evidence="6">
    <location>
        <begin position="33"/>
        <end position="52"/>
    </location>
</feature>
<sequence length="525" mass="57603">MRTLASWAALTALCLCATPLVASAKDTKANTDASAPDAALATPQRSTTSGSVTVEGKRIDYTAVAGTIVLHGKGDDENTPTASLFYVAYFKKGVDPSKRPITFLYNGGPGSASVWLHMGAFGPRRVETSDHTHTPAAPYKLVNNDYSLLDASDLVFIDAPGTGFSRLIAQTDKDKRDELMKKRAKQFYSVDGDGQAFAQFVTRFLSTYDRWNSPKYLFGESYGTTRSAVLSDILTNNDSVDLNGVVLLSQILSFDNSPDSPSDNPGVDQPYVLALPTYAATAWYHHKLPQPPADLPTLMKQVEAFATGEYSQALAAGATLDAARKQAVAEKLHQFTGLPTAYLVKADLRVSGPMFEHELLSADDDSTGRLDTRFAGPSMDPMSKTIEYDPQSSAISSAYVATFNDYVRQTLKFGKGRHYRLFAGFDHWDFTHNHNQQSLNVMTDLAEAMKANPDMKVMMNGGYYDMATPFFAAEYELNHLPMPQRLQKNISVHLYESGHMVYAHLPSLKKLHDNVAAFIRATDHG</sequence>
<evidence type="ECO:0000256" key="3">
    <source>
        <dbReference type="ARBA" id="ARBA00022729"/>
    </source>
</evidence>
<dbReference type="RefSeq" id="WP_043099071.1">
    <property type="nucleotide sequence ID" value="NZ_JACHET010000001.1"/>
</dbReference>
<dbReference type="AlphaFoldDB" id="A0A099CZC2"/>
<dbReference type="EMBL" id="JACHET010000001">
    <property type="protein sequence ID" value="MBB6184669.1"/>
    <property type="molecule type" value="Genomic_DNA"/>
</dbReference>
<dbReference type="Pfam" id="PF00450">
    <property type="entry name" value="Peptidase_S10"/>
    <property type="match status" value="1"/>
</dbReference>
<evidence type="ECO:0000313" key="8">
    <source>
        <dbReference type="EMBL" id="KGI79109.1"/>
    </source>
</evidence>
<evidence type="ECO:0000256" key="6">
    <source>
        <dbReference type="SAM" id="MobiDB-lite"/>
    </source>
</evidence>
<evidence type="ECO:0000256" key="1">
    <source>
        <dbReference type="ARBA" id="ARBA00022645"/>
    </source>
</evidence>
<proteinExistence type="predicted"/>
<dbReference type="STRING" id="1543381.LF63_0101115"/>